<name>A0A074VH57_9NEIS</name>
<dbReference type="Gene3D" id="3.40.50.10420">
    <property type="entry name" value="NagB/RpiA/CoA transferase-like"/>
    <property type="match status" value="1"/>
</dbReference>
<organism evidence="1 2">
    <name type="scientific">Snodgrassella alvi SCGC AB-598-J21</name>
    <dbReference type="NCBI Taxonomy" id="1385367"/>
    <lineage>
        <taxon>Bacteria</taxon>
        <taxon>Pseudomonadati</taxon>
        <taxon>Pseudomonadota</taxon>
        <taxon>Betaproteobacteria</taxon>
        <taxon>Neisseriales</taxon>
        <taxon>Neisseriaceae</taxon>
        <taxon>Snodgrassella</taxon>
    </lineage>
</organism>
<dbReference type="EMBL" id="AVQL01000332">
    <property type="protein sequence ID" value="KEQ01760.1"/>
    <property type="molecule type" value="Genomic_DNA"/>
</dbReference>
<proteinExistence type="predicted"/>
<reference evidence="1 2" key="1">
    <citation type="journal article" date="2014" name="PLoS Genet.">
        <title>Hidden diversity in honey bee gut symbionts detected by single-cell genomics.</title>
        <authorList>
            <person name="Engel P."/>
            <person name="Stepanauskas R."/>
            <person name="Moran N."/>
        </authorList>
    </citation>
    <scope>NUCLEOTIDE SEQUENCE [LARGE SCALE GENOMIC DNA]</scope>
    <source>
        <strain evidence="1 2">SCGC AB-598-J21</strain>
    </source>
</reference>
<dbReference type="GO" id="GO:0016874">
    <property type="term" value="F:ligase activity"/>
    <property type="evidence" value="ECO:0007669"/>
    <property type="project" value="UniProtKB-KW"/>
</dbReference>
<feature type="non-terminal residue" evidence="1">
    <location>
        <position position="1"/>
    </location>
</feature>
<keyword evidence="1" id="KW-0436">Ligase</keyword>
<comment type="caution">
    <text evidence="1">The sequence shown here is derived from an EMBL/GenBank/DDBJ whole genome shotgun (WGS) entry which is preliminary data.</text>
</comment>
<protein>
    <submittedName>
        <fullName evidence="1">5-formyltetrahydrofolate cyclo-ligase</fullName>
    </submittedName>
</protein>
<dbReference type="AlphaFoldDB" id="A0A074VH57"/>
<dbReference type="Proteomes" id="UP000027644">
    <property type="component" value="Unassembled WGS sequence"/>
</dbReference>
<dbReference type="InterPro" id="IPR024185">
    <property type="entry name" value="FTHF_cligase-like_sf"/>
</dbReference>
<dbReference type="InterPro" id="IPR037171">
    <property type="entry name" value="NagB/RpiA_transferase-like"/>
</dbReference>
<accession>A0A074VH57</accession>
<evidence type="ECO:0000313" key="2">
    <source>
        <dbReference type="Proteomes" id="UP000027644"/>
    </source>
</evidence>
<evidence type="ECO:0000313" key="1">
    <source>
        <dbReference type="EMBL" id="KEQ01760.1"/>
    </source>
</evidence>
<sequence>DATLSAFQFWQPKLIGAGFACQRLQEIQTEKHDIKIPYFVCEQGIVHFKLGINKLSA</sequence>
<dbReference type="SUPFAM" id="SSF100950">
    <property type="entry name" value="NagB/RpiA/CoA transferase-like"/>
    <property type="match status" value="1"/>
</dbReference>
<gene>
    <name evidence="1" type="ORF">SASC598J21_004640</name>
</gene>